<feature type="compositionally biased region" description="Polar residues" evidence="1">
    <location>
        <begin position="1"/>
        <end position="12"/>
    </location>
</feature>
<dbReference type="AlphaFoldDB" id="A0A6A4GDL5"/>
<sequence>MAVSNGSQSGRGTDSELVNGCKPQNKAKPSSIMEKPTKYVDNVLDAPPTEERLQILLNNVALLNEEDARKVIEWAKDAEEFLDLHAEQLIMQIQEQLRYLPVMTTSNSQNKVKPRVMAKPEKRIHLITPASYQIYCIQLKDGHDSGSGLTRICQTDRRYILKHPTGILQRVRIRGKQVNQDPDPQQVYLQVIGNQVLTKYQHEYYTISKTCISWDPLGALASACRH</sequence>
<organism evidence="2 3">
    <name type="scientific">Gymnopus androsaceus JB14</name>
    <dbReference type="NCBI Taxonomy" id="1447944"/>
    <lineage>
        <taxon>Eukaryota</taxon>
        <taxon>Fungi</taxon>
        <taxon>Dikarya</taxon>
        <taxon>Basidiomycota</taxon>
        <taxon>Agaricomycotina</taxon>
        <taxon>Agaricomycetes</taxon>
        <taxon>Agaricomycetidae</taxon>
        <taxon>Agaricales</taxon>
        <taxon>Marasmiineae</taxon>
        <taxon>Omphalotaceae</taxon>
        <taxon>Gymnopus</taxon>
    </lineage>
</organism>
<evidence type="ECO:0000313" key="2">
    <source>
        <dbReference type="EMBL" id="KAE9383547.1"/>
    </source>
</evidence>
<feature type="region of interest" description="Disordered" evidence="1">
    <location>
        <begin position="1"/>
        <end position="34"/>
    </location>
</feature>
<protein>
    <submittedName>
        <fullName evidence="2">Uncharacterized protein</fullName>
    </submittedName>
</protein>
<name>A0A6A4GDL5_9AGAR</name>
<dbReference type="EMBL" id="ML770416">
    <property type="protein sequence ID" value="KAE9383547.1"/>
    <property type="molecule type" value="Genomic_DNA"/>
</dbReference>
<gene>
    <name evidence="2" type="ORF">BT96DRAFT_951237</name>
</gene>
<evidence type="ECO:0000256" key="1">
    <source>
        <dbReference type="SAM" id="MobiDB-lite"/>
    </source>
</evidence>
<dbReference type="Proteomes" id="UP000799118">
    <property type="component" value="Unassembled WGS sequence"/>
</dbReference>
<evidence type="ECO:0000313" key="3">
    <source>
        <dbReference type="Proteomes" id="UP000799118"/>
    </source>
</evidence>
<keyword evidence="3" id="KW-1185">Reference proteome</keyword>
<accession>A0A6A4GDL5</accession>
<proteinExistence type="predicted"/>
<reference evidence="2" key="1">
    <citation type="journal article" date="2019" name="Environ. Microbiol.">
        <title>Fungal ecological strategies reflected in gene transcription - a case study of two litter decomposers.</title>
        <authorList>
            <person name="Barbi F."/>
            <person name="Kohler A."/>
            <person name="Barry K."/>
            <person name="Baskaran P."/>
            <person name="Daum C."/>
            <person name="Fauchery L."/>
            <person name="Ihrmark K."/>
            <person name="Kuo A."/>
            <person name="LaButti K."/>
            <person name="Lipzen A."/>
            <person name="Morin E."/>
            <person name="Grigoriev I.V."/>
            <person name="Henrissat B."/>
            <person name="Lindahl B."/>
            <person name="Martin F."/>
        </authorList>
    </citation>
    <scope>NUCLEOTIDE SEQUENCE</scope>
    <source>
        <strain evidence="2">JB14</strain>
    </source>
</reference>